<feature type="domain" description="KaiA C-terminal" evidence="4">
    <location>
        <begin position="158"/>
        <end position="267"/>
    </location>
</feature>
<dbReference type="Gene3D" id="1.10.1240.30">
    <property type="entry name" value="KaiA/RbsU domain"/>
    <property type="match status" value="1"/>
</dbReference>
<dbReference type="Gene3D" id="3.40.50.2300">
    <property type="match status" value="1"/>
</dbReference>
<comment type="caution">
    <text evidence="5">The sequence shown here is derived from an EMBL/GenBank/DDBJ whole genome shotgun (WGS) entry which is preliminary data.</text>
</comment>
<dbReference type="Pfam" id="PF07688">
    <property type="entry name" value="KaiA"/>
    <property type="match status" value="1"/>
</dbReference>
<dbReference type="InterPro" id="IPR017944">
    <property type="entry name" value="KaiA/RbsU_helical_domain_sf"/>
</dbReference>
<dbReference type="EMBL" id="JADEXP010000210">
    <property type="protein sequence ID" value="MBE9068889.1"/>
    <property type="molecule type" value="Genomic_DNA"/>
</dbReference>
<evidence type="ECO:0000313" key="5">
    <source>
        <dbReference type="EMBL" id="MBE9068889.1"/>
    </source>
</evidence>
<evidence type="ECO:0000256" key="2">
    <source>
        <dbReference type="ARBA" id="ARBA00034852"/>
    </source>
</evidence>
<evidence type="ECO:0000256" key="1">
    <source>
        <dbReference type="ARBA" id="ARBA00023108"/>
    </source>
</evidence>
<keyword evidence="6" id="KW-1185">Reference proteome</keyword>
<evidence type="ECO:0000259" key="3">
    <source>
        <dbReference type="PROSITE" id="PS51430"/>
    </source>
</evidence>
<evidence type="ECO:0000313" key="6">
    <source>
        <dbReference type="Proteomes" id="UP000615026"/>
    </source>
</evidence>
<dbReference type="InterPro" id="IPR020844">
    <property type="entry name" value="Circadian_clock_KaiA_N"/>
</dbReference>
<dbReference type="PROSITE" id="PS51430">
    <property type="entry name" value="KAIA_N"/>
    <property type="match status" value="1"/>
</dbReference>
<keyword evidence="1" id="KW-0090">Biological rhythms</keyword>
<evidence type="ECO:0000259" key="4">
    <source>
        <dbReference type="PROSITE" id="PS51431"/>
    </source>
</evidence>
<dbReference type="InterPro" id="IPR020856">
    <property type="entry name" value="Circadian_clock_protein_KaiA_C"/>
</dbReference>
<dbReference type="SMART" id="SM01247">
    <property type="entry name" value="KaiA"/>
    <property type="match status" value="1"/>
</dbReference>
<sequence length="269" mass="31442">MAESLKKTLAHSPFAISWSKTQSDFVQWTISNRHRIDCLVVQPAHDGLELLHELRERDILLPIVLLTDQDTTTPQNDYHAAVIQLTPDQLDAIENQVSEAISQFLQLPANHGTPAVDTEDVKTDARDNRLFLLSLQQQRLTEKLHERLGYLGVYYKRNSQNFVRNMTLEERHEFLEQLRQDYRQIILTYFSADDKILNQRIDDYVNLAFFADVSISKVVEIHMELMDNFSKQLNMEGRSEEILLDYRLTLIDVLAHLCEMYRRSIPREA</sequence>
<accession>A0A929FBD4</accession>
<organism evidence="5 6">
    <name type="scientific">Leptolyngbya cf. ectocarpi LEGE 11479</name>
    <dbReference type="NCBI Taxonomy" id="1828722"/>
    <lineage>
        <taxon>Bacteria</taxon>
        <taxon>Bacillati</taxon>
        <taxon>Cyanobacteriota</taxon>
        <taxon>Cyanophyceae</taxon>
        <taxon>Leptolyngbyales</taxon>
        <taxon>Leptolyngbyaceae</taxon>
        <taxon>Leptolyngbya group</taxon>
        <taxon>Leptolyngbya</taxon>
    </lineage>
</organism>
<dbReference type="InterPro" id="IPR011648">
    <property type="entry name" value="Circadian_clock_KaiA"/>
</dbReference>
<feature type="domain" description="KaiA N-terminal" evidence="3">
    <location>
        <begin position="1"/>
        <end position="148"/>
    </location>
</feature>
<reference evidence="5" key="1">
    <citation type="submission" date="2020-10" db="EMBL/GenBank/DDBJ databases">
        <authorList>
            <person name="Castelo-Branco R."/>
            <person name="Eusebio N."/>
            <person name="Adriana R."/>
            <person name="Vieira A."/>
            <person name="Brugerolle De Fraissinette N."/>
            <person name="Rezende De Castro R."/>
            <person name="Schneider M.P."/>
            <person name="Vasconcelos V."/>
            <person name="Leao P.N."/>
        </authorList>
    </citation>
    <scope>NUCLEOTIDE SEQUENCE</scope>
    <source>
        <strain evidence="5">LEGE 11479</strain>
    </source>
</reference>
<proteinExistence type="predicted"/>
<dbReference type="Pfam" id="PF21714">
    <property type="entry name" value="KaiA_N"/>
    <property type="match status" value="1"/>
</dbReference>
<gene>
    <name evidence="5" type="ORF">IQ260_19785</name>
</gene>
<dbReference type="AlphaFoldDB" id="A0A929FBD4"/>
<dbReference type="SUPFAM" id="SSF101215">
    <property type="entry name" value="KaiA/RbsU domain"/>
    <property type="match status" value="1"/>
</dbReference>
<dbReference type="PROSITE" id="PS51431">
    <property type="entry name" value="KAIA_C"/>
    <property type="match status" value="1"/>
</dbReference>
<dbReference type="Proteomes" id="UP000615026">
    <property type="component" value="Unassembled WGS sequence"/>
</dbReference>
<protein>
    <recommendedName>
        <fullName evidence="2">Circadian clock oscillator protein KaiA</fullName>
    </recommendedName>
</protein>
<dbReference type="InterPro" id="IPR011006">
    <property type="entry name" value="CheY-like_superfamily"/>
</dbReference>
<name>A0A929FBD4_LEPEC</name>
<dbReference type="GO" id="GO:0007623">
    <property type="term" value="P:circadian rhythm"/>
    <property type="evidence" value="ECO:0007669"/>
    <property type="project" value="InterPro"/>
</dbReference>
<dbReference type="SUPFAM" id="SSF52172">
    <property type="entry name" value="CheY-like"/>
    <property type="match status" value="1"/>
</dbReference>